<dbReference type="Proteomes" id="UP000238281">
    <property type="component" value="Unassembled WGS sequence"/>
</dbReference>
<proteinExistence type="predicted"/>
<dbReference type="RefSeq" id="WP_105916221.1">
    <property type="nucleotide sequence ID" value="NZ_NXGE01000016.1"/>
</dbReference>
<gene>
    <name evidence="1" type="ORF">CJ673_11115</name>
</gene>
<comment type="caution">
    <text evidence="1">The sequence shown here is derived from an EMBL/GenBank/DDBJ whole genome shotgun (WGS) entry which is preliminary data.</text>
</comment>
<evidence type="ECO:0000313" key="1">
    <source>
        <dbReference type="EMBL" id="PRM92165.1"/>
    </source>
</evidence>
<name>A0A2S9SZZ3_9BACT</name>
<reference evidence="1 2" key="1">
    <citation type="submission" date="2017-09" db="EMBL/GenBank/DDBJ databases">
        <title>Reassesment of A. cryaerophilus.</title>
        <authorList>
            <person name="Perez-Cataluna A."/>
            <person name="Collado L."/>
            <person name="Salgado O."/>
            <person name="Lefinanco V."/>
            <person name="Figueras M.J."/>
        </authorList>
    </citation>
    <scope>NUCLEOTIDE SEQUENCE [LARGE SCALE GENOMIC DNA]</scope>
    <source>
        <strain evidence="1 2">LMG 10210</strain>
    </source>
</reference>
<dbReference type="EMBL" id="NXGE01000016">
    <property type="protein sequence ID" value="PRM92165.1"/>
    <property type="molecule type" value="Genomic_DNA"/>
</dbReference>
<accession>A0A2S9SZZ3</accession>
<protein>
    <submittedName>
        <fullName evidence="1">Uncharacterized protein</fullName>
    </submittedName>
</protein>
<organism evidence="1 2">
    <name type="scientific">Aliarcobacter cryaerophilus</name>
    <dbReference type="NCBI Taxonomy" id="28198"/>
    <lineage>
        <taxon>Bacteria</taxon>
        <taxon>Pseudomonadati</taxon>
        <taxon>Campylobacterota</taxon>
        <taxon>Epsilonproteobacteria</taxon>
        <taxon>Campylobacterales</taxon>
        <taxon>Arcobacteraceae</taxon>
        <taxon>Aliarcobacter</taxon>
    </lineage>
</organism>
<evidence type="ECO:0000313" key="2">
    <source>
        <dbReference type="Proteomes" id="UP000238281"/>
    </source>
</evidence>
<dbReference type="GeneID" id="60357985"/>
<dbReference type="AlphaFoldDB" id="A0A2S9SZZ3"/>
<sequence>MIPSKLITKENAKKRLEQRGQDFMAIFVSGSNLHPNPKMYKYYWWIYSMESKEKSAAEVFYSKAHRLTTKKFEKESIRLQDNKISFAYVNIKLHRLGSIFDYEKLKEKYPDMEYAPVYEDDNDEMIENGHK</sequence>